<dbReference type="AlphaFoldDB" id="A0AA40KSU2"/>
<evidence type="ECO:0000313" key="3">
    <source>
        <dbReference type="Proteomes" id="UP001177670"/>
    </source>
</evidence>
<proteinExistence type="predicted"/>
<protein>
    <submittedName>
        <fullName evidence="2">Uncharacterized protein</fullName>
    </submittedName>
</protein>
<feature type="region of interest" description="Disordered" evidence="1">
    <location>
        <begin position="61"/>
        <end position="142"/>
    </location>
</feature>
<dbReference type="Proteomes" id="UP001177670">
    <property type="component" value="Unassembled WGS sequence"/>
</dbReference>
<sequence>MLPDCKSVLICRDRCVEPVVASTANELSKGIHPLKTRHGQRGVTKGEVDGEKVECRAIGREERERERGRRRRRRRRRKRKKRGEKRTLGGVASPSGNNEPTIHASPRIVPTKNRFQALRTKRGKQVEKPRALQPLDAGEKEK</sequence>
<evidence type="ECO:0000256" key="1">
    <source>
        <dbReference type="SAM" id="MobiDB-lite"/>
    </source>
</evidence>
<gene>
    <name evidence="2" type="ORF">K0M31_017608</name>
</gene>
<comment type="caution">
    <text evidence="2">The sequence shown here is derived from an EMBL/GenBank/DDBJ whole genome shotgun (WGS) entry which is preliminary data.</text>
</comment>
<feature type="compositionally biased region" description="Basic residues" evidence="1">
    <location>
        <begin position="68"/>
        <end position="84"/>
    </location>
</feature>
<name>A0AA40KSU2_9HYME</name>
<accession>A0AA40KSU2</accession>
<reference evidence="2" key="1">
    <citation type="submission" date="2021-10" db="EMBL/GenBank/DDBJ databases">
        <title>Melipona bicolor Genome sequencing and assembly.</title>
        <authorList>
            <person name="Araujo N.S."/>
            <person name="Arias M.C."/>
        </authorList>
    </citation>
    <scope>NUCLEOTIDE SEQUENCE</scope>
    <source>
        <strain evidence="2">USP_2M_L1-L4_2017</strain>
        <tissue evidence="2">Whole body</tissue>
    </source>
</reference>
<keyword evidence="3" id="KW-1185">Reference proteome</keyword>
<evidence type="ECO:0000313" key="2">
    <source>
        <dbReference type="EMBL" id="KAK1131321.1"/>
    </source>
</evidence>
<dbReference type="EMBL" id="JAHYIQ010000006">
    <property type="protein sequence ID" value="KAK1131321.1"/>
    <property type="molecule type" value="Genomic_DNA"/>
</dbReference>
<organism evidence="2 3">
    <name type="scientific">Melipona bicolor</name>
    <dbReference type="NCBI Taxonomy" id="60889"/>
    <lineage>
        <taxon>Eukaryota</taxon>
        <taxon>Metazoa</taxon>
        <taxon>Ecdysozoa</taxon>
        <taxon>Arthropoda</taxon>
        <taxon>Hexapoda</taxon>
        <taxon>Insecta</taxon>
        <taxon>Pterygota</taxon>
        <taxon>Neoptera</taxon>
        <taxon>Endopterygota</taxon>
        <taxon>Hymenoptera</taxon>
        <taxon>Apocrita</taxon>
        <taxon>Aculeata</taxon>
        <taxon>Apoidea</taxon>
        <taxon>Anthophila</taxon>
        <taxon>Apidae</taxon>
        <taxon>Melipona</taxon>
    </lineage>
</organism>